<comment type="similarity">
    <text evidence="8">Belongs to the Pal lipoprotein family.</text>
</comment>
<feature type="domain" description="OmpA-like" evidence="10">
    <location>
        <begin position="71"/>
        <end position="186"/>
    </location>
</feature>
<dbReference type="PROSITE" id="PS01068">
    <property type="entry name" value="OMPA_1"/>
    <property type="match status" value="1"/>
</dbReference>
<evidence type="ECO:0000313" key="11">
    <source>
        <dbReference type="EMBL" id="MBD1399915.1"/>
    </source>
</evidence>
<accession>A0A8J6UHW6</accession>
<dbReference type="NCBIfam" id="TIGR02802">
    <property type="entry name" value="Pal_lipo"/>
    <property type="match status" value="1"/>
</dbReference>
<keyword evidence="6 8" id="KW-0449">Lipoprotein</keyword>
<keyword evidence="1" id="KW-0132">Cell division</keyword>
<keyword evidence="4 8" id="KW-0564">Palmitate</keyword>
<dbReference type="PROSITE" id="PS51257">
    <property type="entry name" value="PROKAR_LIPOPROTEIN"/>
    <property type="match status" value="1"/>
</dbReference>
<organism evidence="11 12">
    <name type="scientific">Pelovirga terrestris</name>
    <dbReference type="NCBI Taxonomy" id="2771352"/>
    <lineage>
        <taxon>Bacteria</taxon>
        <taxon>Pseudomonadati</taxon>
        <taxon>Thermodesulfobacteriota</taxon>
        <taxon>Desulfuromonadia</taxon>
        <taxon>Geobacterales</taxon>
        <taxon>Geobacteraceae</taxon>
        <taxon>Pelovirga</taxon>
    </lineage>
</organism>
<dbReference type="EMBL" id="JACWUN010000004">
    <property type="protein sequence ID" value="MBD1399915.1"/>
    <property type="molecule type" value="Genomic_DNA"/>
</dbReference>
<comment type="caution">
    <text evidence="11">The sequence shown here is derived from an EMBL/GenBank/DDBJ whole genome shotgun (WGS) entry which is preliminary data.</text>
</comment>
<keyword evidence="2 8" id="KW-0732">Signal</keyword>
<keyword evidence="5 8" id="KW-0998">Cell outer membrane</keyword>
<dbReference type="InterPro" id="IPR006664">
    <property type="entry name" value="OMP_bac"/>
</dbReference>
<evidence type="ECO:0000256" key="6">
    <source>
        <dbReference type="ARBA" id="ARBA00023288"/>
    </source>
</evidence>
<evidence type="ECO:0000256" key="7">
    <source>
        <dbReference type="ARBA" id="ARBA00023306"/>
    </source>
</evidence>
<dbReference type="PANTHER" id="PTHR30329">
    <property type="entry name" value="STATOR ELEMENT OF FLAGELLAR MOTOR COMPLEX"/>
    <property type="match status" value="1"/>
</dbReference>
<dbReference type="RefSeq" id="WP_191154196.1">
    <property type="nucleotide sequence ID" value="NZ_JACWUN010000004.1"/>
</dbReference>
<dbReference type="CDD" id="cd07185">
    <property type="entry name" value="OmpA_C-like"/>
    <property type="match status" value="1"/>
</dbReference>
<dbReference type="InterPro" id="IPR050330">
    <property type="entry name" value="Bact_OuterMem_StrucFunc"/>
</dbReference>
<dbReference type="PRINTS" id="PR01021">
    <property type="entry name" value="OMPADOMAIN"/>
</dbReference>
<keyword evidence="12" id="KW-1185">Reference proteome</keyword>
<dbReference type="HAMAP" id="MF_02204">
    <property type="entry name" value="Pal"/>
    <property type="match status" value="1"/>
</dbReference>
<evidence type="ECO:0000256" key="1">
    <source>
        <dbReference type="ARBA" id="ARBA00022618"/>
    </source>
</evidence>
<dbReference type="AlphaFoldDB" id="A0A8J6UHW6"/>
<evidence type="ECO:0000256" key="4">
    <source>
        <dbReference type="ARBA" id="ARBA00023139"/>
    </source>
</evidence>
<dbReference type="InterPro" id="IPR039001">
    <property type="entry name" value="Pal"/>
</dbReference>
<dbReference type="InterPro" id="IPR036737">
    <property type="entry name" value="OmpA-like_sf"/>
</dbReference>
<protein>
    <recommendedName>
        <fullName evidence="8">Peptidoglycan-associated lipoprotein</fullName>
        <shortName evidence="8">PAL</shortName>
    </recommendedName>
</protein>
<feature type="signal peptide" evidence="9">
    <location>
        <begin position="1"/>
        <end position="17"/>
    </location>
</feature>
<dbReference type="Proteomes" id="UP000632828">
    <property type="component" value="Unassembled WGS sequence"/>
</dbReference>
<gene>
    <name evidence="8 11" type="primary">pal</name>
    <name evidence="11" type="ORF">ICT70_04445</name>
</gene>
<feature type="chain" id="PRO_5035181748" description="Peptidoglycan-associated lipoprotein" evidence="9">
    <location>
        <begin position="18"/>
        <end position="186"/>
    </location>
</feature>
<evidence type="ECO:0000256" key="8">
    <source>
        <dbReference type="HAMAP-Rule" id="MF_02204"/>
    </source>
</evidence>
<dbReference type="GO" id="GO:0051301">
    <property type="term" value="P:cell division"/>
    <property type="evidence" value="ECO:0007669"/>
    <property type="project" value="UniProtKB-KW"/>
</dbReference>
<evidence type="ECO:0000259" key="10">
    <source>
        <dbReference type="PROSITE" id="PS51123"/>
    </source>
</evidence>
<sequence>MKFLSVVRFLVIGFAFAVLTVGCAKQPVVEETPVPAQPTQVVVEQPVRAVQETPITDTSVAMTAEEAAAEARRAAAAGLQRIHFDFDRSDLTEEAKQILVNNAGLLRAAPQVNVLIEGHTDERGSDEYNLALGERRAISARNFLVSLGVGADRLRIISYGEEMPIALERNEEAWAKNRRAEFKISR</sequence>
<dbReference type="Gene3D" id="3.30.1330.60">
    <property type="entry name" value="OmpA-like domain"/>
    <property type="match status" value="1"/>
</dbReference>
<comment type="subcellular location">
    <subcellularLocation>
        <location evidence="8">Cell outer membrane</location>
        <topology evidence="8">Lipid-anchor</topology>
    </subcellularLocation>
</comment>
<name>A0A8J6UHW6_9BACT</name>
<evidence type="ECO:0000313" key="12">
    <source>
        <dbReference type="Proteomes" id="UP000632828"/>
    </source>
</evidence>
<keyword evidence="3 8" id="KW-0472">Membrane</keyword>
<evidence type="ECO:0000256" key="5">
    <source>
        <dbReference type="ARBA" id="ARBA00023237"/>
    </source>
</evidence>
<keyword evidence="7" id="KW-0131">Cell cycle</keyword>
<dbReference type="PROSITE" id="PS51123">
    <property type="entry name" value="OMPA_2"/>
    <property type="match status" value="1"/>
</dbReference>
<reference evidence="11" key="1">
    <citation type="submission" date="2020-09" db="EMBL/GenBank/DDBJ databases">
        <title>Pelobacter alkaliphilus sp. nov., a novel anaerobic arsenate-reducing bacterium from terrestrial mud volcano.</title>
        <authorList>
            <person name="Khomyakova M.A."/>
            <person name="Merkel A.Y."/>
            <person name="Slobodkin A.I."/>
        </authorList>
    </citation>
    <scope>NUCLEOTIDE SEQUENCE</scope>
    <source>
        <strain evidence="11">M08fum</strain>
    </source>
</reference>
<evidence type="ECO:0000256" key="3">
    <source>
        <dbReference type="ARBA" id="ARBA00023136"/>
    </source>
</evidence>
<evidence type="ECO:0000256" key="2">
    <source>
        <dbReference type="ARBA" id="ARBA00022729"/>
    </source>
</evidence>
<evidence type="ECO:0000256" key="9">
    <source>
        <dbReference type="SAM" id="SignalP"/>
    </source>
</evidence>
<dbReference type="InterPro" id="IPR006690">
    <property type="entry name" value="OMPA-like_CS"/>
</dbReference>
<dbReference type="InterPro" id="IPR006665">
    <property type="entry name" value="OmpA-like"/>
</dbReference>
<dbReference type="PANTHER" id="PTHR30329:SF21">
    <property type="entry name" value="LIPOPROTEIN YIAD-RELATED"/>
    <property type="match status" value="1"/>
</dbReference>
<proteinExistence type="inferred from homology"/>
<dbReference type="InterPro" id="IPR014169">
    <property type="entry name" value="Pal_lipo_C"/>
</dbReference>
<dbReference type="SUPFAM" id="SSF103088">
    <property type="entry name" value="OmpA-like"/>
    <property type="match status" value="1"/>
</dbReference>
<dbReference type="Pfam" id="PF00691">
    <property type="entry name" value="OmpA"/>
    <property type="match status" value="1"/>
</dbReference>
<dbReference type="GO" id="GO:0009279">
    <property type="term" value="C:cell outer membrane"/>
    <property type="evidence" value="ECO:0007669"/>
    <property type="project" value="UniProtKB-SubCell"/>
</dbReference>